<evidence type="ECO:0000256" key="1">
    <source>
        <dbReference type="ARBA" id="ARBA00022555"/>
    </source>
</evidence>
<dbReference type="GO" id="GO:0000049">
    <property type="term" value="F:tRNA binding"/>
    <property type="evidence" value="ECO:0007669"/>
    <property type="project" value="UniProtKB-UniRule"/>
</dbReference>
<evidence type="ECO:0000256" key="5">
    <source>
        <dbReference type="ARBA" id="ARBA00022694"/>
    </source>
</evidence>
<dbReference type="GO" id="GO:0160104">
    <property type="term" value="F:tRNA (guanine(26)-N2)-dimethyltransferase activity"/>
    <property type="evidence" value="ECO:0007669"/>
    <property type="project" value="UniProtKB-EC"/>
</dbReference>
<dbReference type="Proteomes" id="UP000095281">
    <property type="component" value="Unplaced"/>
</dbReference>
<dbReference type="Gene3D" id="3.30.56.70">
    <property type="entry name" value="N2,N2-dimethylguanosine tRNA methyltransferase, C-terminal domain"/>
    <property type="match status" value="1"/>
</dbReference>
<dbReference type="InterPro" id="IPR042296">
    <property type="entry name" value="tRNA_met_Trm1_C"/>
</dbReference>
<evidence type="ECO:0000256" key="3">
    <source>
        <dbReference type="ARBA" id="ARBA00022679"/>
    </source>
</evidence>
<dbReference type="OMA" id="YAREVEC"/>
<dbReference type="InterPro" id="IPR002905">
    <property type="entry name" value="Trm1"/>
</dbReference>
<dbReference type="Pfam" id="PF02005">
    <property type="entry name" value="TRM"/>
    <property type="match status" value="2"/>
</dbReference>
<evidence type="ECO:0000313" key="11">
    <source>
        <dbReference type="Proteomes" id="UP000095281"/>
    </source>
</evidence>
<dbReference type="SUPFAM" id="SSF53335">
    <property type="entry name" value="S-adenosyl-L-methionine-dependent methyltransferases"/>
    <property type="match status" value="1"/>
</dbReference>
<dbReference type="PROSITE" id="PS51626">
    <property type="entry name" value="SAM_MT_TRM1"/>
    <property type="match status" value="1"/>
</dbReference>
<keyword evidence="1 10" id="KW-0820">tRNA-binding</keyword>
<dbReference type="GO" id="GO:0005634">
    <property type="term" value="C:nucleus"/>
    <property type="evidence" value="ECO:0007669"/>
    <property type="project" value="TreeGrafter"/>
</dbReference>
<dbReference type="AlphaFoldDB" id="A0A1I8B665"/>
<proteinExistence type="inferred from homology"/>
<evidence type="ECO:0000256" key="10">
    <source>
        <dbReference type="PROSITE-ProRule" id="PRU00958"/>
    </source>
</evidence>
<dbReference type="FunFam" id="3.30.56.70:FF:000001">
    <property type="entry name" value="tRNA (guanine(26)-N(2))-dimethyltransferase"/>
    <property type="match status" value="1"/>
</dbReference>
<keyword evidence="6 10" id="KW-0694">RNA-binding</keyword>
<dbReference type="EC" id="2.1.1.216" evidence="7"/>
<protein>
    <recommendedName>
        <fullName evidence="9">tRNA (guanine(26)-N(2))-dimethyltransferase</fullName>
        <ecNumber evidence="7">2.1.1.216</ecNumber>
    </recommendedName>
</protein>
<dbReference type="WBParaSite" id="MhA1_Contig1493.frz3.gene16">
    <property type="protein sequence ID" value="MhA1_Contig1493.frz3.gene16"/>
    <property type="gene ID" value="MhA1_Contig1493.frz3.gene16"/>
</dbReference>
<evidence type="ECO:0000256" key="8">
    <source>
        <dbReference type="ARBA" id="ARBA00051897"/>
    </source>
</evidence>
<evidence type="ECO:0000256" key="9">
    <source>
        <dbReference type="ARBA" id="ARBA00074266"/>
    </source>
</evidence>
<dbReference type="GO" id="GO:0002940">
    <property type="term" value="P:tRNA N2-guanine methylation"/>
    <property type="evidence" value="ECO:0007669"/>
    <property type="project" value="TreeGrafter"/>
</dbReference>
<sequence>MIEHRKFSKRFHAIDLDPYGSPSIFLDSAVQAVIDGGILMVTSTDTAVLCGNTPEACFNKYGSIPIKHKACHEIALRILLRSIDSHANRYGRYIIPLLSVSIDFYVRCFVRIESSASIAKESVTLKKENSFQYVGTIKRLVGVLTLVLEELEDQPLFYEFEQLMRIIKCSATPKNIIVRSALLNAGFKCSGSHCGPQALKTNAPTEFLWDICREWAKKSNKNPNGIQKLNPVGLMLMNTKSTFPVDFTLNKEAIPASKIENILRFQDNKGKNWGPKAKAKGSINSAKAGFGEI</sequence>
<dbReference type="PANTHER" id="PTHR10631">
    <property type="entry name" value="N 2 ,N 2 -DIMETHYLGUANOSINE TRNA METHYLTRANSFERASE"/>
    <property type="match status" value="1"/>
</dbReference>
<keyword evidence="4 10" id="KW-0949">S-adenosyl-L-methionine</keyword>
<evidence type="ECO:0000256" key="7">
    <source>
        <dbReference type="ARBA" id="ARBA00039099"/>
    </source>
</evidence>
<dbReference type="Gene3D" id="3.40.50.150">
    <property type="entry name" value="Vaccinia Virus protein VP39"/>
    <property type="match status" value="1"/>
</dbReference>
<keyword evidence="5 10" id="KW-0819">tRNA processing</keyword>
<comment type="similarity">
    <text evidence="10">Belongs to the class I-like SAM-binding methyltransferase superfamily. Trm1 family.</text>
</comment>
<comment type="catalytic activity">
    <reaction evidence="8">
        <text>guanosine(26) in tRNA + 2 S-adenosyl-L-methionine = N(2)-dimethylguanosine(26) in tRNA + 2 S-adenosyl-L-homocysteine + 2 H(+)</text>
        <dbReference type="Rhea" id="RHEA:43140"/>
        <dbReference type="Rhea" id="RHEA-COMP:10359"/>
        <dbReference type="Rhea" id="RHEA-COMP:10360"/>
        <dbReference type="ChEBI" id="CHEBI:15378"/>
        <dbReference type="ChEBI" id="CHEBI:57856"/>
        <dbReference type="ChEBI" id="CHEBI:59789"/>
        <dbReference type="ChEBI" id="CHEBI:74269"/>
        <dbReference type="ChEBI" id="CHEBI:74513"/>
        <dbReference type="EC" id="2.1.1.216"/>
    </reaction>
</comment>
<evidence type="ECO:0000256" key="2">
    <source>
        <dbReference type="ARBA" id="ARBA00022603"/>
    </source>
</evidence>
<evidence type="ECO:0000313" key="12">
    <source>
        <dbReference type="WBParaSite" id="MhA1_Contig1493.frz3.gene16"/>
    </source>
</evidence>
<dbReference type="InterPro" id="IPR029063">
    <property type="entry name" value="SAM-dependent_MTases_sf"/>
</dbReference>
<accession>A0A1I8B665</accession>
<keyword evidence="3 10" id="KW-0808">Transferase</keyword>
<organism evidence="11 12">
    <name type="scientific">Meloidogyne hapla</name>
    <name type="common">Root-knot nematode worm</name>
    <dbReference type="NCBI Taxonomy" id="6305"/>
    <lineage>
        <taxon>Eukaryota</taxon>
        <taxon>Metazoa</taxon>
        <taxon>Ecdysozoa</taxon>
        <taxon>Nematoda</taxon>
        <taxon>Chromadorea</taxon>
        <taxon>Rhabditida</taxon>
        <taxon>Tylenchina</taxon>
        <taxon>Tylenchomorpha</taxon>
        <taxon>Tylenchoidea</taxon>
        <taxon>Meloidogynidae</taxon>
        <taxon>Meloidogyninae</taxon>
        <taxon>Meloidogyne</taxon>
    </lineage>
</organism>
<keyword evidence="2 10" id="KW-0489">Methyltransferase</keyword>
<keyword evidence="11" id="KW-1185">Reference proteome</keyword>
<dbReference type="PANTHER" id="PTHR10631:SF3">
    <property type="entry name" value="TRNA (GUANINE(26)-N(2))-DIMETHYLTRANSFERASE"/>
    <property type="match status" value="1"/>
</dbReference>
<evidence type="ECO:0000256" key="6">
    <source>
        <dbReference type="ARBA" id="ARBA00022884"/>
    </source>
</evidence>
<reference evidence="12" key="1">
    <citation type="submission" date="2016-11" db="UniProtKB">
        <authorList>
            <consortium name="WormBaseParasite"/>
        </authorList>
    </citation>
    <scope>IDENTIFICATION</scope>
</reference>
<evidence type="ECO:0000256" key="4">
    <source>
        <dbReference type="ARBA" id="ARBA00022691"/>
    </source>
</evidence>
<name>A0A1I8B665_MELHA</name>